<evidence type="ECO:0000313" key="2">
    <source>
        <dbReference type="Proteomes" id="UP000724584"/>
    </source>
</evidence>
<dbReference type="Proteomes" id="UP000724584">
    <property type="component" value="Unassembled WGS sequence"/>
</dbReference>
<dbReference type="EMBL" id="JAGIZQ010000001">
    <property type="protein sequence ID" value="KAH6650069.1"/>
    <property type="molecule type" value="Genomic_DNA"/>
</dbReference>
<comment type="caution">
    <text evidence="1">The sequence shown here is derived from an EMBL/GenBank/DDBJ whole genome shotgun (WGS) entry which is preliminary data.</text>
</comment>
<name>A0ACB7PMI1_9PEZI</name>
<gene>
    <name evidence="1" type="ORF">F5144DRAFT_501780</name>
</gene>
<sequence>MSSRRSRRAPSTAQDDGASTSTRSRRHRNRDSSHRHRDSDQHTSSQQASSHLHPNQHNPGHRPPSVVSRYSLRDQFAATRQEYEFGFDDSSSILERSTFASEAVHGDEAEGVPGAARLAFTSGRVIHRDCYELLCLPRGPYLSPDQIWEAAHRLAQVLAVDKQPPALQGSAAFQLGLAQAAVETLVDPSRRLGYDISRAGKTDLDSDEEGIYDEFLDLEGSGAYEARLQEQYLLLTQRESRAGTDIGLRLDATSLGTWRFVGSQPQRGSRRQGLRPEILDFSLQKTASTSVPALRKPIERTIGRAVESAVLFIRNLGAEKKLRKASPGRYLRLSNPTLAVTASAHGLLDEPFKLTPLLLDRYQPPGPSVHERMRVEKLLASRFLPGLSLNFRQELFWRRAPLPTALPQFVIEQEVEVLPRPSTTTRIGQSFKLFRSNHPLNVEISARKLLGRRSEPFPSLGLAVHQRVGPGTAFLLAEADDWKLRPSKECQEMPKFSKALGGLAPLINTLRTPPTVEIGYVFGRNDLGMQSGQALTKPTTKGLAALDLDLDEQQPSSWSVSTGLSPSTAVGYLRYGRDLFTSPADAAKPSPSPANNKTGFRAEAELAASSQHDFFLAFRALKRVGRFSKAGLEVGLSTSNLHVSLYWSRLGQRLSLPILTTTDTSATSTSTAAADGGRPTLPINHLLLTILLLPLTAFSAWEAYTNLRRKTQSAAARQARRAQQLAAHVAARRAEADKLAAVLAAGVGPRQAAARKRGGLVIVSAKFGVRGAPPDEGRLLGFWDPAPGREKVLRVVYSWEGKEAVVEVKGREELRLP</sequence>
<reference evidence="1 2" key="1">
    <citation type="journal article" date="2021" name="Nat. Commun.">
        <title>Genetic determinants of endophytism in the Arabidopsis root mycobiome.</title>
        <authorList>
            <person name="Mesny F."/>
            <person name="Miyauchi S."/>
            <person name="Thiergart T."/>
            <person name="Pickel B."/>
            <person name="Atanasova L."/>
            <person name="Karlsson M."/>
            <person name="Huettel B."/>
            <person name="Barry K.W."/>
            <person name="Haridas S."/>
            <person name="Chen C."/>
            <person name="Bauer D."/>
            <person name="Andreopoulos W."/>
            <person name="Pangilinan J."/>
            <person name="LaButti K."/>
            <person name="Riley R."/>
            <person name="Lipzen A."/>
            <person name="Clum A."/>
            <person name="Drula E."/>
            <person name="Henrissat B."/>
            <person name="Kohler A."/>
            <person name="Grigoriev I.V."/>
            <person name="Martin F.M."/>
            <person name="Hacquard S."/>
        </authorList>
    </citation>
    <scope>NUCLEOTIDE SEQUENCE [LARGE SCALE GENOMIC DNA]</scope>
    <source>
        <strain evidence="1 2">MPI-SDFR-AT-0079</strain>
    </source>
</reference>
<accession>A0ACB7PMI1</accession>
<keyword evidence="2" id="KW-1185">Reference proteome</keyword>
<evidence type="ECO:0000313" key="1">
    <source>
        <dbReference type="EMBL" id="KAH6650069.1"/>
    </source>
</evidence>
<proteinExistence type="predicted"/>
<protein>
    <submittedName>
        <fullName evidence="1">Uncharacterized protein</fullName>
    </submittedName>
</protein>
<organism evidence="1 2">
    <name type="scientific">Chaetomium tenue</name>
    <dbReference type="NCBI Taxonomy" id="1854479"/>
    <lineage>
        <taxon>Eukaryota</taxon>
        <taxon>Fungi</taxon>
        <taxon>Dikarya</taxon>
        <taxon>Ascomycota</taxon>
        <taxon>Pezizomycotina</taxon>
        <taxon>Sordariomycetes</taxon>
        <taxon>Sordariomycetidae</taxon>
        <taxon>Sordariales</taxon>
        <taxon>Chaetomiaceae</taxon>
        <taxon>Chaetomium</taxon>
    </lineage>
</organism>